<reference evidence="6 7" key="1">
    <citation type="submission" date="2016-03" db="EMBL/GenBank/DDBJ databases">
        <title>Draft genome sequence of the Fonsecaea monophora CBS 269.37.</title>
        <authorList>
            <person name="Bombassaro A."/>
            <person name="Vinicius W.A."/>
            <person name="De Hoog S."/>
            <person name="Sun J."/>
            <person name="Souza E.M."/>
            <person name="Raittz R.T."/>
            <person name="Costa F."/>
            <person name="Leao A.C."/>
            <person name="Tadra-Sfeir M.Z."/>
            <person name="Baura V."/>
            <person name="Balsanelli E."/>
            <person name="Pedrosa F.O."/>
            <person name="Moreno L.F."/>
            <person name="Steffens M.B."/>
            <person name="Xi L."/>
            <person name="Bocca A.L."/>
            <person name="Felipe M.S."/>
            <person name="Teixeira M."/>
            <person name="Telles Filho F.Q."/>
            <person name="Azevedo C.M."/>
            <person name="Gomes R."/>
            <person name="Vicente V.A."/>
        </authorList>
    </citation>
    <scope>NUCLEOTIDE SEQUENCE [LARGE SCALE GENOMIC DNA]</scope>
    <source>
        <strain evidence="6 7">CBS 269.37</strain>
    </source>
</reference>
<dbReference type="Proteomes" id="UP000077002">
    <property type="component" value="Unassembled WGS sequence"/>
</dbReference>
<comment type="similarity">
    <text evidence="1">Belongs to the tRNA pseudouridine synthase TruA family.</text>
</comment>
<dbReference type="GeneID" id="34601198"/>
<dbReference type="GO" id="GO:0031119">
    <property type="term" value="P:tRNA pseudouridine synthesis"/>
    <property type="evidence" value="ECO:0007669"/>
    <property type="project" value="TreeGrafter"/>
</dbReference>
<organism evidence="6 7">
    <name type="scientific">Fonsecaea monophora</name>
    <dbReference type="NCBI Taxonomy" id="254056"/>
    <lineage>
        <taxon>Eukaryota</taxon>
        <taxon>Fungi</taxon>
        <taxon>Dikarya</taxon>
        <taxon>Ascomycota</taxon>
        <taxon>Pezizomycotina</taxon>
        <taxon>Eurotiomycetes</taxon>
        <taxon>Chaetothyriomycetidae</taxon>
        <taxon>Chaetothyriales</taxon>
        <taxon>Herpotrichiellaceae</taxon>
        <taxon>Fonsecaea</taxon>
    </lineage>
</organism>
<dbReference type="InterPro" id="IPR020097">
    <property type="entry name" value="PsdUridine_synth_TruA_a/b_dom"/>
</dbReference>
<evidence type="ECO:0000313" key="7">
    <source>
        <dbReference type="Proteomes" id="UP000077002"/>
    </source>
</evidence>
<dbReference type="GO" id="GO:0005737">
    <property type="term" value="C:cytoplasm"/>
    <property type="evidence" value="ECO:0007669"/>
    <property type="project" value="TreeGrafter"/>
</dbReference>
<evidence type="ECO:0000259" key="5">
    <source>
        <dbReference type="Pfam" id="PF01416"/>
    </source>
</evidence>
<feature type="region of interest" description="Disordered" evidence="4">
    <location>
        <begin position="199"/>
        <end position="223"/>
    </location>
</feature>
<dbReference type="InterPro" id="IPR020094">
    <property type="entry name" value="TruA/RsuA/RluB/E/F_N"/>
</dbReference>
<feature type="region of interest" description="Disordered" evidence="4">
    <location>
        <begin position="64"/>
        <end position="127"/>
    </location>
</feature>
<dbReference type="Gene3D" id="3.30.70.660">
    <property type="entry name" value="Pseudouridine synthase I, catalytic domain, C-terminal subdomain"/>
    <property type="match status" value="1"/>
</dbReference>
<dbReference type="InterPro" id="IPR001406">
    <property type="entry name" value="PsdUridine_synth_TruA"/>
</dbReference>
<dbReference type="SUPFAM" id="SSF55120">
    <property type="entry name" value="Pseudouridine synthase"/>
    <property type="match status" value="1"/>
</dbReference>
<sequence>MPALPAAVPVSLASGLVPRRLLCCHYEHCMDKDYANYSTSELVGRITALEQQLREQTALLASLTTRENDSKSPRPSHPPITSILPDRPCTGAQIPFSIADPSRPRSRSHARSRSRSHSPRRARPFNPAAYSTRHIALKFAYLGGRYGGYEHANGNVTAQPTVEEVLWKALRKARLISPSLAEGGDESYDVVWGEDKRRETYVKGSRARESGAPRSGPDPSVQGRVRLDLSWEGCQYSKCGRTDRGVSAFGQVIGVRVRSNRALETSREPAREESVQGEGDGAQHAGVVEHESGQGDIMPSIDVADLAADQHAKPFDPVKDELPYISLLNSILPPDIRVLAWCPSPPPTFDARFSCRERRYKYFFTNPAFCPTPGPLGLRRSDGKDPAGVVREGWLDVDKMRQAASKLVGVHDFRNLCKIDASKQMPNCVRRITFADVVEFPQNGRMFLEHEALNQTGSASSALANDGTVPPVSGGPKVYTFCVHGTAFLWHQVRCMVALLFLVGQGLEEPSIIDELLDVEKNPRRPTYEMADDAPLVLWDCIFPDSDSGEGGVMEDSLNWLYAGDAATVPALTTNSTKNDGKFGTGSVVDELWTQWREAKTQELLSGSLLDLALSQGDGTPFQRGATRDGPRKAGARSQKVFDGSSRARISGRYVPVMKKPRMDTLEVLNAKWAKSREARDKAKEEFEETNVAVE</sequence>
<gene>
    <name evidence="6" type="ORF">AYO21_06035</name>
</gene>
<dbReference type="EMBL" id="LVKK01000040">
    <property type="protein sequence ID" value="OAG39760.1"/>
    <property type="molecule type" value="Genomic_DNA"/>
</dbReference>
<dbReference type="GO" id="GO:0005634">
    <property type="term" value="C:nucleus"/>
    <property type="evidence" value="ECO:0007669"/>
    <property type="project" value="TreeGrafter"/>
</dbReference>
<dbReference type="GO" id="GO:1990481">
    <property type="term" value="P:mRNA pseudouridine synthesis"/>
    <property type="evidence" value="ECO:0007669"/>
    <property type="project" value="TreeGrafter"/>
</dbReference>
<keyword evidence="2" id="KW-0819">tRNA processing</keyword>
<dbReference type="PANTHER" id="PTHR11142:SF5">
    <property type="entry name" value="TRNA PSEUDOURIDINE(38_39) SYNTHASE"/>
    <property type="match status" value="1"/>
</dbReference>
<dbReference type="InterPro" id="IPR020095">
    <property type="entry name" value="PsdUridine_synth_TruA_C"/>
</dbReference>
<name>A0A177F848_9EURO</name>
<feature type="compositionally biased region" description="Basic and acidic residues" evidence="4">
    <location>
        <begin position="199"/>
        <end position="211"/>
    </location>
</feature>
<dbReference type="OrthoDB" id="25767at2759"/>
<proteinExistence type="inferred from homology"/>
<feature type="domain" description="Pseudouridine synthase I TruA alpha/beta" evidence="5">
    <location>
        <begin position="403"/>
        <end position="544"/>
    </location>
</feature>
<evidence type="ECO:0000256" key="1">
    <source>
        <dbReference type="ARBA" id="ARBA00009375"/>
    </source>
</evidence>
<dbReference type="GO" id="GO:0003723">
    <property type="term" value="F:RNA binding"/>
    <property type="evidence" value="ECO:0007669"/>
    <property type="project" value="InterPro"/>
</dbReference>
<accession>A0A177F848</accession>
<keyword evidence="7" id="KW-1185">Reference proteome</keyword>
<evidence type="ECO:0000256" key="4">
    <source>
        <dbReference type="SAM" id="MobiDB-lite"/>
    </source>
</evidence>
<dbReference type="Gene3D" id="3.30.70.580">
    <property type="entry name" value="Pseudouridine synthase I, catalytic domain, N-terminal subdomain"/>
    <property type="match status" value="1"/>
</dbReference>
<dbReference type="InterPro" id="IPR020103">
    <property type="entry name" value="PsdUridine_synth_cat_dom_sf"/>
</dbReference>
<protein>
    <submittedName>
        <fullName evidence="6">tRNA pseudouridine(38-40) synthase</fullName>
    </submittedName>
</protein>
<dbReference type="HAMAP" id="MF_00171">
    <property type="entry name" value="TruA"/>
    <property type="match status" value="1"/>
</dbReference>
<dbReference type="PANTHER" id="PTHR11142">
    <property type="entry name" value="PSEUDOURIDYLATE SYNTHASE"/>
    <property type="match status" value="1"/>
</dbReference>
<feature type="compositionally biased region" description="Basic residues" evidence="4">
    <location>
        <begin position="104"/>
        <end position="123"/>
    </location>
</feature>
<evidence type="ECO:0000256" key="2">
    <source>
        <dbReference type="ARBA" id="ARBA00022694"/>
    </source>
</evidence>
<comment type="caution">
    <text evidence="6">The sequence shown here is derived from an EMBL/GenBank/DDBJ whole genome shotgun (WGS) entry which is preliminary data.</text>
</comment>
<dbReference type="RefSeq" id="XP_022511712.1">
    <property type="nucleotide sequence ID" value="XM_022656000.1"/>
</dbReference>
<keyword evidence="3" id="KW-0413">Isomerase</keyword>
<dbReference type="GO" id="GO:0009982">
    <property type="term" value="F:pseudouridine synthase activity"/>
    <property type="evidence" value="ECO:0007669"/>
    <property type="project" value="InterPro"/>
</dbReference>
<evidence type="ECO:0000256" key="3">
    <source>
        <dbReference type="ARBA" id="ARBA00023235"/>
    </source>
</evidence>
<dbReference type="AlphaFoldDB" id="A0A177F848"/>
<dbReference type="Pfam" id="PF01416">
    <property type="entry name" value="PseudoU_synth_1"/>
    <property type="match status" value="1"/>
</dbReference>
<evidence type="ECO:0000313" key="6">
    <source>
        <dbReference type="EMBL" id="OAG39760.1"/>
    </source>
</evidence>